<evidence type="ECO:0000256" key="3">
    <source>
        <dbReference type="ARBA" id="ARBA00022692"/>
    </source>
</evidence>
<dbReference type="InterPro" id="IPR023353">
    <property type="entry name" value="LemA-like_dom_sf"/>
</dbReference>
<keyword evidence="4" id="KW-1133">Transmembrane helix</keyword>
<dbReference type="RefSeq" id="WP_147003121.1">
    <property type="nucleotide sequence ID" value="NZ_AP019841.1"/>
</dbReference>
<evidence type="ECO:0000256" key="5">
    <source>
        <dbReference type="ARBA" id="ARBA00023136"/>
    </source>
</evidence>
<sequence length="188" mass="21885">MNILLIAIGSLIVLAIIAAVIYNRYVKLKNLNEEGFHEIGICLQKRLDLIPGLINVVKGYALHEKETLENVIKLRSQMEIIDKKNIDNIEKIKKIENETEKTLKSIMILQENYPDLKANENFLKLQTQLMQIETEIQRSRRYYNGTARDRNTFVETFPNNFIGKILGFKKSKFLEITDKAEKTPEIKF</sequence>
<accession>A0A510KRM4</accession>
<protein>
    <submittedName>
        <fullName evidence="6">LemA family protein</fullName>
    </submittedName>
</protein>
<keyword evidence="5" id="KW-0472">Membrane</keyword>
<gene>
    <name evidence="6" type="ORF">JMUB3936_0558</name>
</gene>
<comment type="similarity">
    <text evidence="2">Belongs to the LemA family.</text>
</comment>
<dbReference type="Proteomes" id="UP000321944">
    <property type="component" value="Chromosome"/>
</dbReference>
<evidence type="ECO:0000256" key="2">
    <source>
        <dbReference type="ARBA" id="ARBA00008854"/>
    </source>
</evidence>
<dbReference type="SUPFAM" id="SSF140478">
    <property type="entry name" value="LemA-like"/>
    <property type="match status" value="1"/>
</dbReference>
<reference evidence="6 7" key="1">
    <citation type="submission" date="2019-07" db="EMBL/GenBank/DDBJ databases">
        <title>Complete Genome Sequence of Leptotrichia wadei Strain JMUB3936.</title>
        <authorList>
            <person name="Watanabe S."/>
            <person name="Cui L."/>
        </authorList>
    </citation>
    <scope>NUCLEOTIDE SEQUENCE [LARGE SCALE GENOMIC DNA]</scope>
    <source>
        <strain evidence="6 7">JMUB3936</strain>
    </source>
</reference>
<dbReference type="InterPro" id="IPR007156">
    <property type="entry name" value="MamQ_LemA"/>
</dbReference>
<keyword evidence="3" id="KW-0812">Transmembrane</keyword>
<comment type="subcellular location">
    <subcellularLocation>
        <location evidence="1">Membrane</location>
        <topology evidence="1">Single-pass membrane protein</topology>
    </subcellularLocation>
</comment>
<evidence type="ECO:0000256" key="1">
    <source>
        <dbReference type="ARBA" id="ARBA00004167"/>
    </source>
</evidence>
<proteinExistence type="inferred from homology"/>
<dbReference type="AlphaFoldDB" id="A0A510KRM4"/>
<dbReference type="Pfam" id="PF04011">
    <property type="entry name" value="LemA"/>
    <property type="match status" value="1"/>
</dbReference>
<organism evidence="6 7">
    <name type="scientific">Leptotrichia wadei</name>
    <dbReference type="NCBI Taxonomy" id="157687"/>
    <lineage>
        <taxon>Bacteria</taxon>
        <taxon>Fusobacteriati</taxon>
        <taxon>Fusobacteriota</taxon>
        <taxon>Fusobacteriia</taxon>
        <taxon>Fusobacteriales</taxon>
        <taxon>Leptotrichiaceae</taxon>
        <taxon>Leptotrichia</taxon>
    </lineage>
</organism>
<dbReference type="PANTHER" id="PTHR34478:SF1">
    <property type="entry name" value="PROTEIN LEMA"/>
    <property type="match status" value="1"/>
</dbReference>
<dbReference type="OrthoDB" id="9804152at2"/>
<dbReference type="PANTHER" id="PTHR34478">
    <property type="entry name" value="PROTEIN LEMA"/>
    <property type="match status" value="1"/>
</dbReference>
<name>A0A510KRM4_9FUSO</name>
<dbReference type="Gene3D" id="1.20.1440.20">
    <property type="entry name" value="LemA-like domain"/>
    <property type="match status" value="1"/>
</dbReference>
<dbReference type="GO" id="GO:0016020">
    <property type="term" value="C:membrane"/>
    <property type="evidence" value="ECO:0007669"/>
    <property type="project" value="UniProtKB-SubCell"/>
</dbReference>
<evidence type="ECO:0000313" key="6">
    <source>
        <dbReference type="EMBL" id="BBM54274.1"/>
    </source>
</evidence>
<evidence type="ECO:0000313" key="7">
    <source>
        <dbReference type="Proteomes" id="UP000321944"/>
    </source>
</evidence>
<evidence type="ECO:0000256" key="4">
    <source>
        <dbReference type="ARBA" id="ARBA00022989"/>
    </source>
</evidence>
<dbReference type="EMBL" id="AP019841">
    <property type="protein sequence ID" value="BBM54274.1"/>
    <property type="molecule type" value="Genomic_DNA"/>
</dbReference>